<feature type="domain" description="Protein kinase" evidence="7">
    <location>
        <begin position="36"/>
        <end position="289"/>
    </location>
</feature>
<dbReference type="PROSITE" id="PS50011">
    <property type="entry name" value="PROTEIN_KINASE_DOM"/>
    <property type="match status" value="1"/>
</dbReference>
<feature type="transmembrane region" description="Helical" evidence="6">
    <location>
        <begin position="373"/>
        <end position="390"/>
    </location>
</feature>
<gene>
    <name evidence="8" type="ORF">V6984_10515</name>
</gene>
<evidence type="ECO:0000256" key="1">
    <source>
        <dbReference type="ARBA" id="ARBA00022679"/>
    </source>
</evidence>
<dbReference type="PANTHER" id="PTHR43289">
    <property type="entry name" value="MITOGEN-ACTIVATED PROTEIN KINASE KINASE KINASE 20-RELATED"/>
    <property type="match status" value="1"/>
</dbReference>
<keyword evidence="6" id="KW-0472">Membrane</keyword>
<evidence type="ECO:0000256" key="2">
    <source>
        <dbReference type="ARBA" id="ARBA00022741"/>
    </source>
</evidence>
<dbReference type="InterPro" id="IPR011009">
    <property type="entry name" value="Kinase-like_dom_sf"/>
</dbReference>
<dbReference type="EC" id="2.7.11.1" evidence="8"/>
<keyword evidence="3 8" id="KW-0418">Kinase</keyword>
<reference evidence="8 9" key="1">
    <citation type="submission" date="2024-02" db="EMBL/GenBank/DDBJ databases">
        <title>Bacterial strain from lacustrine sediment.</title>
        <authorList>
            <person name="Petit C."/>
            <person name="Fadhlaoui K."/>
        </authorList>
    </citation>
    <scope>NUCLEOTIDE SEQUENCE [LARGE SCALE GENOMIC DNA]</scope>
    <source>
        <strain evidence="8 9">IPX-CK</strain>
    </source>
</reference>
<evidence type="ECO:0000256" key="4">
    <source>
        <dbReference type="ARBA" id="ARBA00022840"/>
    </source>
</evidence>
<evidence type="ECO:0000256" key="5">
    <source>
        <dbReference type="PROSITE-ProRule" id="PRU10141"/>
    </source>
</evidence>
<dbReference type="InterPro" id="IPR000719">
    <property type="entry name" value="Prot_kinase_dom"/>
</dbReference>
<sequence length="467" mass="53217">MENELGNLEEIPEEKYQMEGLQIGKCKIEEFLIEKYRIQEEIGKGGSGIVYKAQDERLGRTVAVKEFHGGKYARKEIELLKKLKHQALPDIFDYIVAGEKKYLVMEYIEGVTLESYVKKFGPICQKQALVWAGELAQVLHYLHGRGEPVIYRDMKPSNVMINDRGEAKLIDFGSAYFKYEERQEQICTGTYGYAAPEQFGRSAGSVVDERSDVYGLGATLHYMLTGSDPSLPPFLIQPLRFYNAALSPGLEKVIKKATEKERERRYQNIAQMEEALKKQNGADKRRKWMYAVAGVIYYILLLIAGGIFLNLWELYIRYGEERLIGNEWKVEVTAGVIIALCLIKTVLGSRRAGPCKKVRQIKSVYLSAKKNRGLMMIFCIVMASFLLAAPCMASEKDEIFPVVIRNEKGQKLIIRYDTVYSPPGDMKLEVPADSFEGGKEYELTLICTELDTKDERSRTFYLKFPAP</sequence>
<dbReference type="Pfam" id="PF00069">
    <property type="entry name" value="Pkinase"/>
    <property type="match status" value="1"/>
</dbReference>
<feature type="binding site" evidence="5">
    <location>
        <position position="75"/>
    </location>
    <ligand>
        <name>ATP</name>
        <dbReference type="ChEBI" id="CHEBI:30616"/>
    </ligand>
</feature>
<dbReference type="EMBL" id="CP146256">
    <property type="protein sequence ID" value="XAH76163.1"/>
    <property type="molecule type" value="Genomic_DNA"/>
</dbReference>
<keyword evidence="6" id="KW-1133">Transmembrane helix</keyword>
<feature type="transmembrane region" description="Helical" evidence="6">
    <location>
        <begin position="288"/>
        <end position="312"/>
    </location>
</feature>
<keyword evidence="9" id="KW-1185">Reference proteome</keyword>
<dbReference type="InterPro" id="IPR017441">
    <property type="entry name" value="Protein_kinase_ATP_BS"/>
</dbReference>
<dbReference type="PANTHER" id="PTHR43289:SF34">
    <property type="entry name" value="SERINE_THREONINE-PROTEIN KINASE YBDM-RELATED"/>
    <property type="match status" value="1"/>
</dbReference>
<evidence type="ECO:0000259" key="7">
    <source>
        <dbReference type="PROSITE" id="PS50011"/>
    </source>
</evidence>
<dbReference type="SMART" id="SM00220">
    <property type="entry name" value="S_TKc"/>
    <property type="match status" value="1"/>
</dbReference>
<accession>A0ABZ3F0T5</accession>
<proteinExistence type="predicted"/>
<dbReference type="Proteomes" id="UP001451571">
    <property type="component" value="Chromosome"/>
</dbReference>
<evidence type="ECO:0000313" key="9">
    <source>
        <dbReference type="Proteomes" id="UP001451571"/>
    </source>
</evidence>
<dbReference type="PROSITE" id="PS00108">
    <property type="entry name" value="PROTEIN_KINASE_ST"/>
    <property type="match status" value="1"/>
</dbReference>
<evidence type="ECO:0000256" key="6">
    <source>
        <dbReference type="SAM" id="Phobius"/>
    </source>
</evidence>
<dbReference type="GO" id="GO:0004674">
    <property type="term" value="F:protein serine/threonine kinase activity"/>
    <property type="evidence" value="ECO:0007669"/>
    <property type="project" value="UniProtKB-EC"/>
</dbReference>
<evidence type="ECO:0000256" key="3">
    <source>
        <dbReference type="ARBA" id="ARBA00022777"/>
    </source>
</evidence>
<name>A0ABZ3F0T5_9FIRM</name>
<dbReference type="InterPro" id="IPR008271">
    <property type="entry name" value="Ser/Thr_kinase_AS"/>
</dbReference>
<keyword evidence="4 5" id="KW-0067">ATP-binding</keyword>
<dbReference type="RefSeq" id="WP_342759736.1">
    <property type="nucleotide sequence ID" value="NZ_CP146256.1"/>
</dbReference>
<dbReference type="SUPFAM" id="SSF56112">
    <property type="entry name" value="Protein kinase-like (PK-like)"/>
    <property type="match status" value="1"/>
</dbReference>
<dbReference type="CDD" id="cd14014">
    <property type="entry name" value="STKc_PknB_like"/>
    <property type="match status" value="1"/>
</dbReference>
<feature type="transmembrane region" description="Helical" evidence="6">
    <location>
        <begin position="332"/>
        <end position="352"/>
    </location>
</feature>
<dbReference type="PROSITE" id="PS00107">
    <property type="entry name" value="PROTEIN_KINASE_ATP"/>
    <property type="match status" value="1"/>
</dbReference>
<keyword evidence="2 5" id="KW-0547">Nucleotide-binding</keyword>
<protein>
    <submittedName>
        <fullName evidence="8">Serine/threonine-protein kinase</fullName>
        <ecNumber evidence="8">2.7.11.1</ecNumber>
    </submittedName>
</protein>
<keyword evidence="6" id="KW-0812">Transmembrane</keyword>
<keyword evidence="1 8" id="KW-0808">Transferase</keyword>
<organism evidence="8 9">
    <name type="scientific">Kineothrix sedimenti</name>
    <dbReference type="NCBI Taxonomy" id="3123317"/>
    <lineage>
        <taxon>Bacteria</taxon>
        <taxon>Bacillati</taxon>
        <taxon>Bacillota</taxon>
        <taxon>Clostridia</taxon>
        <taxon>Lachnospirales</taxon>
        <taxon>Lachnospiraceae</taxon>
        <taxon>Kineothrix</taxon>
    </lineage>
</organism>
<evidence type="ECO:0000313" key="8">
    <source>
        <dbReference type="EMBL" id="XAH76163.1"/>
    </source>
</evidence>
<dbReference type="Gene3D" id="1.10.510.10">
    <property type="entry name" value="Transferase(Phosphotransferase) domain 1"/>
    <property type="match status" value="1"/>
</dbReference>